<evidence type="ECO:0000256" key="4">
    <source>
        <dbReference type="ARBA" id="ARBA00023136"/>
    </source>
</evidence>
<reference evidence="6 7" key="1">
    <citation type="submission" date="2014-06" db="EMBL/GenBank/DDBJ databases">
        <title>Draft genome sequence of Bacillus gaemokensis JCM 15801 (MCCC 1A00707).</title>
        <authorList>
            <person name="Lai Q."/>
            <person name="Liu Y."/>
            <person name="Shao Z."/>
        </authorList>
    </citation>
    <scope>NUCLEOTIDE SEQUENCE [LARGE SCALE GENOMIC DNA]</scope>
    <source>
        <strain evidence="6 7">JCM 15801</strain>
    </source>
</reference>
<evidence type="ECO:0000256" key="2">
    <source>
        <dbReference type="ARBA" id="ARBA00022692"/>
    </source>
</evidence>
<dbReference type="Proteomes" id="UP000027778">
    <property type="component" value="Unassembled WGS sequence"/>
</dbReference>
<proteinExistence type="predicted"/>
<evidence type="ECO:0000313" key="6">
    <source>
        <dbReference type="EMBL" id="KEK23930.1"/>
    </source>
</evidence>
<feature type="transmembrane region" description="Helical" evidence="5">
    <location>
        <begin position="66"/>
        <end position="87"/>
    </location>
</feature>
<dbReference type="EMBL" id="JOTM01000011">
    <property type="protein sequence ID" value="KEK23930.1"/>
    <property type="molecule type" value="Genomic_DNA"/>
</dbReference>
<dbReference type="STRING" id="574375.AZF08_20035"/>
<evidence type="ECO:0008006" key="8">
    <source>
        <dbReference type="Google" id="ProtNLM"/>
    </source>
</evidence>
<dbReference type="Gene3D" id="1.20.1280.290">
    <property type="match status" value="1"/>
</dbReference>
<feature type="transmembrane region" description="Helical" evidence="5">
    <location>
        <begin position="6"/>
        <end position="25"/>
    </location>
</feature>
<keyword evidence="3 5" id="KW-1133">Transmembrane helix</keyword>
<keyword evidence="4 5" id="KW-0472">Membrane</keyword>
<keyword evidence="2 5" id="KW-0812">Transmembrane</keyword>
<protein>
    <recommendedName>
        <fullName evidence="8">PQ loop repeat protein</fullName>
    </recommendedName>
</protein>
<evidence type="ECO:0000256" key="3">
    <source>
        <dbReference type="ARBA" id="ARBA00022989"/>
    </source>
</evidence>
<dbReference type="InterPro" id="IPR006603">
    <property type="entry name" value="PQ-loop_rpt"/>
</dbReference>
<keyword evidence="7" id="KW-1185">Reference proteome</keyword>
<dbReference type="AlphaFoldDB" id="A0A073KBL5"/>
<comment type="caution">
    <text evidence="6">The sequence shown here is derived from an EMBL/GenBank/DDBJ whole genome shotgun (WGS) entry which is preliminary data.</text>
</comment>
<dbReference type="RefSeq" id="WP_033675024.1">
    <property type="nucleotide sequence ID" value="NZ_JOTM01000011.1"/>
</dbReference>
<dbReference type="eggNOG" id="ENOG5034513">
    <property type="taxonomic scope" value="Bacteria"/>
</dbReference>
<name>A0A073KBL5_9BACI</name>
<accession>A0A073KBL5</accession>
<dbReference type="OrthoDB" id="2989163at2"/>
<evidence type="ECO:0000256" key="5">
    <source>
        <dbReference type="SAM" id="Phobius"/>
    </source>
</evidence>
<evidence type="ECO:0000313" key="7">
    <source>
        <dbReference type="Proteomes" id="UP000027778"/>
    </source>
</evidence>
<dbReference type="Pfam" id="PF04193">
    <property type="entry name" value="PQ-loop"/>
    <property type="match status" value="1"/>
</dbReference>
<organism evidence="6 7">
    <name type="scientific">Bacillus gaemokensis</name>
    <dbReference type="NCBI Taxonomy" id="574375"/>
    <lineage>
        <taxon>Bacteria</taxon>
        <taxon>Bacillati</taxon>
        <taxon>Bacillota</taxon>
        <taxon>Bacilli</taxon>
        <taxon>Bacillales</taxon>
        <taxon>Bacillaceae</taxon>
        <taxon>Bacillus</taxon>
        <taxon>Bacillus cereus group</taxon>
    </lineage>
</organism>
<feature type="transmembrane region" description="Helical" evidence="5">
    <location>
        <begin position="37"/>
        <end position="60"/>
    </location>
</feature>
<sequence length="93" mass="10649">MTELFNILQLIGGLILSFGYIPQIIKFIKTKSVDDFSVMYLGSICLGVAFMESYAIYMWFVLHTAGAFMITNTIALSLCTTEFMLLLKYRKRK</sequence>
<comment type="subcellular location">
    <subcellularLocation>
        <location evidence="1">Membrane</location>
        <topology evidence="1">Multi-pass membrane protein</topology>
    </subcellularLocation>
</comment>
<dbReference type="GO" id="GO:0016020">
    <property type="term" value="C:membrane"/>
    <property type="evidence" value="ECO:0007669"/>
    <property type="project" value="UniProtKB-SubCell"/>
</dbReference>
<evidence type="ECO:0000256" key="1">
    <source>
        <dbReference type="ARBA" id="ARBA00004141"/>
    </source>
</evidence>
<gene>
    <name evidence="6" type="ORF">BAGA_05790</name>
</gene>